<accession>A0A0G0LQR8</accession>
<dbReference type="Proteomes" id="UP000033934">
    <property type="component" value="Unassembled WGS sequence"/>
</dbReference>
<keyword evidence="1" id="KW-0812">Transmembrane</keyword>
<dbReference type="AlphaFoldDB" id="A0A0G0LQR8"/>
<feature type="transmembrane region" description="Helical" evidence="1">
    <location>
        <begin position="12"/>
        <end position="36"/>
    </location>
</feature>
<name>A0A0G0LQR8_9BACT</name>
<proteinExistence type="predicted"/>
<keyword evidence="1" id="KW-0472">Membrane</keyword>
<evidence type="ECO:0000256" key="1">
    <source>
        <dbReference type="SAM" id="Phobius"/>
    </source>
</evidence>
<protein>
    <submittedName>
        <fullName evidence="2">Uncharacterized protein</fullName>
    </submittedName>
</protein>
<reference evidence="2 3" key="1">
    <citation type="journal article" date="2015" name="Nature">
        <title>rRNA introns, odd ribosomes, and small enigmatic genomes across a large radiation of phyla.</title>
        <authorList>
            <person name="Brown C.T."/>
            <person name="Hug L.A."/>
            <person name="Thomas B.C."/>
            <person name="Sharon I."/>
            <person name="Castelle C.J."/>
            <person name="Singh A."/>
            <person name="Wilkins M.J."/>
            <person name="Williams K.H."/>
            <person name="Banfield J.F."/>
        </authorList>
    </citation>
    <scope>NUCLEOTIDE SEQUENCE [LARGE SCALE GENOMIC DNA]</scope>
</reference>
<evidence type="ECO:0000313" key="2">
    <source>
        <dbReference type="EMBL" id="KKQ90325.1"/>
    </source>
</evidence>
<organism evidence="2 3">
    <name type="scientific">Berkelbacteria bacterium GW2011_GWA2_38_9</name>
    <dbReference type="NCBI Taxonomy" id="1618334"/>
    <lineage>
        <taxon>Bacteria</taxon>
        <taxon>Candidatus Berkelbacteria</taxon>
    </lineage>
</organism>
<dbReference type="EMBL" id="LBVO01000008">
    <property type="protein sequence ID" value="KKQ90325.1"/>
    <property type="molecule type" value="Genomic_DNA"/>
</dbReference>
<gene>
    <name evidence="2" type="ORF">UT11_C0008G0013</name>
</gene>
<keyword evidence="1" id="KW-1133">Transmembrane helix</keyword>
<comment type="caution">
    <text evidence="2">The sequence shown here is derived from an EMBL/GenBank/DDBJ whole genome shotgun (WGS) entry which is preliminary data.</text>
</comment>
<evidence type="ECO:0000313" key="3">
    <source>
        <dbReference type="Proteomes" id="UP000033934"/>
    </source>
</evidence>
<sequence>MSNFFQKHGTWIPIKAFLILIIIALSILVLVGSYLLHNAFASMGIVEYQNINNQTTSFIDYQISENEKQIINTWLLKSNLNEYGDPANTQYQENPLSDNTTGETIDRYRLILNKFPKRPWNKNN</sequence>